<accession>A0A066X2H9</accession>
<evidence type="ECO:0000313" key="2">
    <source>
        <dbReference type="EMBL" id="KDN60180.1"/>
    </source>
</evidence>
<protein>
    <submittedName>
        <fullName evidence="2">Uncharacterized protein</fullName>
    </submittedName>
</protein>
<dbReference type="HOGENOM" id="CLU_1835048_0_0_1"/>
<name>A0A066X2H9_COLSU</name>
<gene>
    <name evidence="2" type="ORF">CSUB01_08744</name>
</gene>
<sequence>MQNKQRGWMPSRGGEETTDRRRREAGRAGVVLEPWKGRRRSGRRRLNEAPDRSVRTNKERDKNVSVCVYLYPARLGLGIRPPPLCKRVIPLRTTGAIVVSAAAAADAAAADAAAADAAFTTALVGGDGGRAKGAQFGGRF</sequence>
<evidence type="ECO:0000313" key="3">
    <source>
        <dbReference type="Proteomes" id="UP000027238"/>
    </source>
</evidence>
<keyword evidence="3" id="KW-1185">Reference proteome</keyword>
<feature type="region of interest" description="Disordered" evidence="1">
    <location>
        <begin position="1"/>
        <end position="58"/>
    </location>
</feature>
<reference evidence="3" key="1">
    <citation type="journal article" date="2014" name="Genome Announc.">
        <title>Draft genome sequence of Colletotrichum sublineola, a destructive pathogen of cultivated sorghum.</title>
        <authorList>
            <person name="Baroncelli R."/>
            <person name="Sanz-Martin J.M."/>
            <person name="Rech G.E."/>
            <person name="Sukno S.A."/>
            <person name="Thon M.R."/>
        </authorList>
    </citation>
    <scope>NUCLEOTIDE SEQUENCE [LARGE SCALE GENOMIC DNA]</scope>
    <source>
        <strain evidence="3">TX430BB</strain>
    </source>
</reference>
<comment type="caution">
    <text evidence="2">The sequence shown here is derived from an EMBL/GenBank/DDBJ whole genome shotgun (WGS) entry which is preliminary data.</text>
</comment>
<feature type="compositionally biased region" description="Basic and acidic residues" evidence="1">
    <location>
        <begin position="13"/>
        <end position="26"/>
    </location>
</feature>
<dbReference type="Proteomes" id="UP000027238">
    <property type="component" value="Unassembled WGS sequence"/>
</dbReference>
<dbReference type="EMBL" id="JMSE01001544">
    <property type="protein sequence ID" value="KDN60180.1"/>
    <property type="molecule type" value="Genomic_DNA"/>
</dbReference>
<feature type="compositionally biased region" description="Basic and acidic residues" evidence="1">
    <location>
        <begin position="45"/>
        <end position="58"/>
    </location>
</feature>
<proteinExistence type="predicted"/>
<evidence type="ECO:0000256" key="1">
    <source>
        <dbReference type="SAM" id="MobiDB-lite"/>
    </source>
</evidence>
<organism evidence="2 3">
    <name type="scientific">Colletotrichum sublineola</name>
    <name type="common">Sorghum anthracnose fungus</name>
    <dbReference type="NCBI Taxonomy" id="1173701"/>
    <lineage>
        <taxon>Eukaryota</taxon>
        <taxon>Fungi</taxon>
        <taxon>Dikarya</taxon>
        <taxon>Ascomycota</taxon>
        <taxon>Pezizomycotina</taxon>
        <taxon>Sordariomycetes</taxon>
        <taxon>Hypocreomycetidae</taxon>
        <taxon>Glomerellales</taxon>
        <taxon>Glomerellaceae</taxon>
        <taxon>Colletotrichum</taxon>
        <taxon>Colletotrichum graminicola species complex</taxon>
    </lineage>
</organism>
<dbReference type="AlphaFoldDB" id="A0A066X2H9"/>